<accession>A0A451D3N1</accession>
<evidence type="ECO:0000256" key="6">
    <source>
        <dbReference type="ARBA" id="ARBA00023163"/>
    </source>
</evidence>
<dbReference type="AlphaFoldDB" id="A0A451D3N1"/>
<keyword evidence="4 8" id="KW-0808">Transferase</keyword>
<dbReference type="GO" id="GO:0000428">
    <property type="term" value="C:DNA-directed RNA polymerase complex"/>
    <property type="evidence" value="ECO:0007669"/>
    <property type="project" value="UniProtKB-KW"/>
</dbReference>
<keyword evidence="6" id="KW-0804">Transcription</keyword>
<dbReference type="GO" id="GO:0003899">
    <property type="term" value="F:DNA-directed RNA polymerase activity"/>
    <property type="evidence" value="ECO:0007669"/>
    <property type="project" value="UniProtKB-EC"/>
</dbReference>
<evidence type="ECO:0000313" key="9">
    <source>
        <dbReference type="Proteomes" id="UP000294412"/>
    </source>
</evidence>
<reference evidence="8 9" key="1">
    <citation type="submission" date="2019-02" db="EMBL/GenBank/DDBJ databases">
        <authorList>
            <person name="Manzano-Marin A."/>
            <person name="Manzano-Marin A."/>
        </authorList>
    </citation>
    <scope>NUCLEOTIDE SEQUENCE [LARGE SCALE GENOMIC DNA]</scope>
    <source>
        <strain evidence="8 9">ErCicuneomaculata</strain>
    </source>
</reference>
<evidence type="ECO:0000256" key="4">
    <source>
        <dbReference type="ARBA" id="ARBA00022679"/>
    </source>
</evidence>
<dbReference type="InterPro" id="IPR003716">
    <property type="entry name" value="DNA-dir_RNA_pol_omega"/>
</dbReference>
<dbReference type="NCBIfam" id="TIGR00690">
    <property type="entry name" value="rpoZ"/>
    <property type="match status" value="1"/>
</dbReference>
<evidence type="ECO:0000256" key="2">
    <source>
        <dbReference type="ARBA" id="ARBA00012418"/>
    </source>
</evidence>
<name>A0A451D3N1_9GAMM</name>
<dbReference type="EC" id="2.7.7.6" evidence="2"/>
<organism evidence="8 9">
    <name type="scientific">Candidatus Erwinia haradaeae</name>
    <dbReference type="NCBI Taxonomy" id="1922217"/>
    <lineage>
        <taxon>Bacteria</taxon>
        <taxon>Pseudomonadati</taxon>
        <taxon>Pseudomonadota</taxon>
        <taxon>Gammaproteobacteria</taxon>
        <taxon>Enterobacterales</taxon>
        <taxon>Erwiniaceae</taxon>
        <taxon>Erwinia</taxon>
    </lineage>
</organism>
<comment type="catalytic activity">
    <reaction evidence="7">
        <text>RNA(n) + a ribonucleoside 5'-triphosphate = RNA(n+1) + diphosphate</text>
        <dbReference type="Rhea" id="RHEA:21248"/>
        <dbReference type="Rhea" id="RHEA-COMP:14527"/>
        <dbReference type="Rhea" id="RHEA-COMP:17342"/>
        <dbReference type="ChEBI" id="CHEBI:33019"/>
        <dbReference type="ChEBI" id="CHEBI:61557"/>
        <dbReference type="ChEBI" id="CHEBI:140395"/>
        <dbReference type="EC" id="2.7.7.6"/>
    </reaction>
</comment>
<dbReference type="GO" id="GO:0003677">
    <property type="term" value="F:DNA binding"/>
    <property type="evidence" value="ECO:0007669"/>
    <property type="project" value="InterPro"/>
</dbReference>
<dbReference type="OrthoDB" id="9796300at2"/>
<gene>
    <name evidence="8" type="primary">rpoZ</name>
    <name evidence="8" type="ORF">ERCICUMA2628_636</name>
</gene>
<sequence length="48" mass="5761">MDRLIIQNTIKNINNRFDLVLIEAKRAHHMQINDKKPPLALKYYENIL</sequence>
<keyword evidence="3 8" id="KW-0240">DNA-directed RNA polymerase</keyword>
<keyword evidence="5 8" id="KW-0548">Nucleotidyltransferase</keyword>
<dbReference type="Proteomes" id="UP000294412">
    <property type="component" value="Chromosome"/>
</dbReference>
<dbReference type="Gene3D" id="3.90.940.10">
    <property type="match status" value="1"/>
</dbReference>
<evidence type="ECO:0000256" key="7">
    <source>
        <dbReference type="ARBA" id="ARBA00048552"/>
    </source>
</evidence>
<evidence type="ECO:0000313" key="8">
    <source>
        <dbReference type="EMBL" id="VFP80281.1"/>
    </source>
</evidence>
<evidence type="ECO:0000256" key="5">
    <source>
        <dbReference type="ARBA" id="ARBA00022695"/>
    </source>
</evidence>
<dbReference type="InterPro" id="IPR036161">
    <property type="entry name" value="RPB6/omega-like_sf"/>
</dbReference>
<proteinExistence type="inferred from homology"/>
<dbReference type="RefSeq" id="WP_157993783.1">
    <property type="nucleotide sequence ID" value="NZ_LR217703.1"/>
</dbReference>
<protein>
    <recommendedName>
        <fullName evidence="2">DNA-directed RNA polymerase</fullName>
        <ecNumber evidence="2">2.7.7.6</ecNumber>
    </recommendedName>
</protein>
<comment type="similarity">
    <text evidence="1">Belongs to the RNA polymerase subunit omega family.</text>
</comment>
<dbReference type="GO" id="GO:0006351">
    <property type="term" value="P:DNA-templated transcription"/>
    <property type="evidence" value="ECO:0007669"/>
    <property type="project" value="InterPro"/>
</dbReference>
<evidence type="ECO:0000256" key="1">
    <source>
        <dbReference type="ARBA" id="ARBA00006711"/>
    </source>
</evidence>
<dbReference type="EMBL" id="LR217703">
    <property type="protein sequence ID" value="VFP80281.1"/>
    <property type="molecule type" value="Genomic_DNA"/>
</dbReference>
<evidence type="ECO:0000256" key="3">
    <source>
        <dbReference type="ARBA" id="ARBA00022478"/>
    </source>
</evidence>
<dbReference type="SUPFAM" id="SSF63562">
    <property type="entry name" value="RPB6/omega subunit-like"/>
    <property type="match status" value="1"/>
</dbReference>